<dbReference type="PROSITE" id="PS50192">
    <property type="entry name" value="T_SNARE"/>
    <property type="match status" value="2"/>
</dbReference>
<evidence type="ECO:0000313" key="9">
    <source>
        <dbReference type="EMBL" id="VDP49613.1"/>
    </source>
</evidence>
<dbReference type="GO" id="GO:0015031">
    <property type="term" value="P:protein transport"/>
    <property type="evidence" value="ECO:0007669"/>
    <property type="project" value="UniProtKB-KW"/>
</dbReference>
<evidence type="ECO:0000256" key="7">
    <source>
        <dbReference type="SAM" id="MobiDB-lite"/>
    </source>
</evidence>
<evidence type="ECO:0000256" key="2">
    <source>
        <dbReference type="ARBA" id="ARBA00009480"/>
    </source>
</evidence>
<dbReference type="Pfam" id="PF07978">
    <property type="entry name" value="NIPSNAP"/>
    <property type="match status" value="1"/>
</dbReference>
<dbReference type="SUPFAM" id="SSF58038">
    <property type="entry name" value="SNARE fusion complex"/>
    <property type="match status" value="2"/>
</dbReference>
<dbReference type="SUPFAM" id="SSF54909">
    <property type="entry name" value="Dimeric alpha+beta barrel"/>
    <property type="match status" value="2"/>
</dbReference>
<keyword evidence="5 6" id="KW-0175">Coiled coil</keyword>
<dbReference type="CDD" id="cd15856">
    <property type="entry name" value="SNARE_SNAP29C"/>
    <property type="match status" value="1"/>
</dbReference>
<gene>
    <name evidence="9" type="ORF">HPBE_LOCUS25193</name>
</gene>
<dbReference type="PANTHER" id="PTHR21017:SF17">
    <property type="entry name" value="PROTEIN NIPSNAP"/>
    <property type="match status" value="1"/>
</dbReference>
<dbReference type="AlphaFoldDB" id="A0A183GR74"/>
<feature type="domain" description="T-SNARE coiled-coil homology" evidence="8">
    <location>
        <begin position="275"/>
        <end position="337"/>
    </location>
</feature>
<dbReference type="GO" id="GO:0000423">
    <property type="term" value="P:mitophagy"/>
    <property type="evidence" value="ECO:0007669"/>
    <property type="project" value="UniProtKB-ARBA"/>
</dbReference>
<evidence type="ECO:0000256" key="1">
    <source>
        <dbReference type="ARBA" id="ARBA00005291"/>
    </source>
</evidence>
<dbReference type="InterPro" id="IPR011008">
    <property type="entry name" value="Dimeric_a/b-barrel"/>
</dbReference>
<feature type="compositionally biased region" description="Polar residues" evidence="7">
    <location>
        <begin position="393"/>
        <end position="404"/>
    </location>
</feature>
<evidence type="ECO:0000256" key="3">
    <source>
        <dbReference type="ARBA" id="ARBA00022448"/>
    </source>
</evidence>
<evidence type="ECO:0000313" key="10">
    <source>
        <dbReference type="Proteomes" id="UP000050761"/>
    </source>
</evidence>
<feature type="domain" description="T-SNARE coiled-coil homology" evidence="8">
    <location>
        <begin position="412"/>
        <end position="474"/>
    </location>
</feature>
<dbReference type="CDD" id="cd15887">
    <property type="entry name" value="SNARE_SNAP29N"/>
    <property type="match status" value="1"/>
</dbReference>
<name>A0A183GR74_HELPZ</name>
<evidence type="ECO:0000313" key="11">
    <source>
        <dbReference type="WBParaSite" id="HPBE_0002519401-mRNA-1"/>
    </source>
</evidence>
<dbReference type="InterPro" id="IPR051557">
    <property type="entry name" value="NipSnap_domain"/>
</dbReference>
<dbReference type="SMART" id="SM00397">
    <property type="entry name" value="t_SNARE"/>
    <property type="match status" value="2"/>
</dbReference>
<dbReference type="EMBL" id="UZAH01037492">
    <property type="protein sequence ID" value="VDP49613.1"/>
    <property type="molecule type" value="Genomic_DNA"/>
</dbReference>
<feature type="region of interest" description="Disordered" evidence="7">
    <location>
        <begin position="348"/>
        <end position="404"/>
    </location>
</feature>
<keyword evidence="10" id="KW-1185">Reference proteome</keyword>
<accession>A0A3P8HUB4</accession>
<dbReference type="OrthoDB" id="10262843at2759"/>
<dbReference type="Gene3D" id="1.20.5.110">
    <property type="match status" value="2"/>
</dbReference>
<comment type="similarity">
    <text evidence="1">Belongs to the NipSnap family.</text>
</comment>
<dbReference type="GO" id="GO:0005739">
    <property type="term" value="C:mitochondrion"/>
    <property type="evidence" value="ECO:0007669"/>
    <property type="project" value="TreeGrafter"/>
</dbReference>
<accession>A0A183GR74</accession>
<dbReference type="FunFam" id="1.20.5.110:FF:000079">
    <property type="entry name" value="synaptosomal-associated protein 29"/>
    <property type="match status" value="1"/>
</dbReference>
<dbReference type="InterPro" id="IPR012577">
    <property type="entry name" value="NIPSNAP"/>
</dbReference>
<evidence type="ECO:0000256" key="4">
    <source>
        <dbReference type="ARBA" id="ARBA00022927"/>
    </source>
</evidence>
<comment type="similarity">
    <text evidence="2">Belongs to the SNAP-25 family.</text>
</comment>
<dbReference type="FunFam" id="1.20.5.110:FF:000041">
    <property type="entry name" value="Synaptosomal-associated protein 29"/>
    <property type="match status" value="1"/>
</dbReference>
<dbReference type="PANTHER" id="PTHR21017">
    <property type="entry name" value="NIPSNAP-RELATED"/>
    <property type="match status" value="1"/>
</dbReference>
<keyword evidence="4" id="KW-0653">Protein transport</keyword>
<dbReference type="Gene3D" id="3.30.70.100">
    <property type="match status" value="2"/>
</dbReference>
<reference evidence="9 10" key="1">
    <citation type="submission" date="2018-11" db="EMBL/GenBank/DDBJ databases">
        <authorList>
            <consortium name="Pathogen Informatics"/>
        </authorList>
    </citation>
    <scope>NUCLEOTIDE SEQUENCE [LARGE SCALE GENOMIC DNA]</scope>
</reference>
<evidence type="ECO:0000259" key="8">
    <source>
        <dbReference type="PROSITE" id="PS50192"/>
    </source>
</evidence>
<proteinExistence type="inferred from homology"/>
<evidence type="ECO:0000256" key="5">
    <source>
        <dbReference type="ARBA" id="ARBA00023054"/>
    </source>
</evidence>
<evidence type="ECO:0000256" key="6">
    <source>
        <dbReference type="SAM" id="Coils"/>
    </source>
</evidence>
<organism evidence="10 11">
    <name type="scientific">Heligmosomoides polygyrus</name>
    <name type="common">Parasitic roundworm</name>
    <dbReference type="NCBI Taxonomy" id="6339"/>
    <lineage>
        <taxon>Eukaryota</taxon>
        <taxon>Metazoa</taxon>
        <taxon>Ecdysozoa</taxon>
        <taxon>Nematoda</taxon>
        <taxon>Chromadorea</taxon>
        <taxon>Rhabditida</taxon>
        <taxon>Rhabditina</taxon>
        <taxon>Rhabditomorpha</taxon>
        <taxon>Strongyloidea</taxon>
        <taxon>Heligmosomidae</taxon>
        <taxon>Heligmosomoides</taxon>
    </lineage>
</organism>
<sequence length="486" mass="55266">MKAFSFTTIPPKKLFSAHNFRPGEKERYLDAFGNYKQEINDKLPSVELVGSWTVSYGRTKDQAIHLWRHMKGFKDVDSSIQLHTSNAAVCAADAEVAKLCGRRKNVIVKSFSYWREPEQRPPSHLYDLRSYVLTPGSMIEWANSWAKGITYRRDANQDVGGFFAQVGQLYIVYHIWAYPSMCARNETRHATWAKPGWDATVAYTGELCIRLILRIQHLVVVAFPSFDVQITNMVEPWLSTMSECEILRLLGKLKSYTTHSNNIEDEADFYEREIEKYMQESLDSTERSRRHLENSEKIGAQTAQDLLEQREKLEKTERNLDEIHRTTQITQRNLNSLKSVFGGFFKNKFSRKPQEGPAPEMPQSKSASRLSETVGDISGAGGSSASFSGGTGVTQTTLSESSRNAIKGTRWEAMDNQIDENLDAMSKNLRNLQRLGQDLGREVDEQNQLLDRIQTKADRNDTIVRVQDKQVIPNVFSFDGGRGVTV</sequence>
<dbReference type="Proteomes" id="UP000050761">
    <property type="component" value="Unassembled WGS sequence"/>
</dbReference>
<keyword evidence="3" id="KW-0813">Transport</keyword>
<feature type="coiled-coil region" evidence="6">
    <location>
        <begin position="253"/>
        <end position="326"/>
    </location>
</feature>
<dbReference type="InterPro" id="IPR000727">
    <property type="entry name" value="T_SNARE_dom"/>
</dbReference>
<dbReference type="WBParaSite" id="HPBE_0002519401-mRNA-1">
    <property type="protein sequence ID" value="HPBE_0002519401-mRNA-1"/>
    <property type="gene ID" value="HPBE_0002519401"/>
</dbReference>
<protein>
    <submittedName>
        <fullName evidence="11">t-SNARE coiled-coil homology domain-containing protein</fullName>
    </submittedName>
</protein>
<reference evidence="11" key="2">
    <citation type="submission" date="2019-09" db="UniProtKB">
        <authorList>
            <consortium name="WormBaseParasite"/>
        </authorList>
    </citation>
    <scope>IDENTIFICATION</scope>
</reference>